<feature type="transmembrane region" description="Helical" evidence="1">
    <location>
        <begin position="223"/>
        <end position="241"/>
    </location>
</feature>
<feature type="transmembrane region" description="Helical" evidence="1">
    <location>
        <begin position="85"/>
        <end position="118"/>
    </location>
</feature>
<dbReference type="AlphaFoldDB" id="A0A410QBS4"/>
<reference evidence="3" key="1">
    <citation type="submission" date="2019-01" db="EMBL/GenBank/DDBJ databases">
        <title>Draft genomes of a novel of Sporanaerobacter strains.</title>
        <authorList>
            <person name="Ma S."/>
        </authorList>
    </citation>
    <scope>NUCLEOTIDE SEQUENCE [LARGE SCALE GENOMIC DNA]</scope>
    <source>
        <strain evidence="3">NJN-17</strain>
    </source>
</reference>
<feature type="transmembrane region" description="Helical" evidence="1">
    <location>
        <begin position="130"/>
        <end position="152"/>
    </location>
</feature>
<evidence type="ECO:0000313" key="2">
    <source>
        <dbReference type="EMBL" id="QAT61427.1"/>
    </source>
</evidence>
<sequence>MMAILKAEFQKSKRTSANKFIIATPLLTILLTSLWGGGQNGAYNWWYTMFLPGMLTIISSQIITKEKDISYKGLFLYPQDKGTLWLGKITYSGILLVISNFIFMTGIAVIGACGIATIPVYSFATIPLRANIFAAIILVLTSLFQIPICLFLTVKFNMFVTILFNMAMTIIGVVSFGTGSVLKFSPYVTISKLMCPILHILPNGLPVPLNSPLLNGDTIIKDTSVSIITFIILTVLTALWFRKREAD</sequence>
<dbReference type="InterPro" id="IPR021205">
    <property type="entry name" value="Lanti_perm_SpaE/MutE/EpiE-like"/>
</dbReference>
<keyword evidence="3" id="KW-1185">Reference proteome</keyword>
<feature type="transmembrane region" description="Helical" evidence="1">
    <location>
        <begin position="20"/>
        <end position="38"/>
    </location>
</feature>
<evidence type="ECO:0000256" key="1">
    <source>
        <dbReference type="SAM" id="Phobius"/>
    </source>
</evidence>
<organism evidence="2 3">
    <name type="scientific">Acidilutibacter cellobiosedens</name>
    <dbReference type="NCBI Taxonomy" id="2507161"/>
    <lineage>
        <taxon>Bacteria</taxon>
        <taxon>Bacillati</taxon>
        <taxon>Bacillota</taxon>
        <taxon>Tissierellia</taxon>
        <taxon>Tissierellales</taxon>
        <taxon>Acidilutibacteraceae</taxon>
        <taxon>Acidilutibacter</taxon>
    </lineage>
</organism>
<keyword evidence="1" id="KW-0472">Membrane</keyword>
<feature type="transmembrane region" description="Helical" evidence="1">
    <location>
        <begin position="159"/>
        <end position="182"/>
    </location>
</feature>
<keyword evidence="1" id="KW-0812">Transmembrane</keyword>
<gene>
    <name evidence="2" type="ORF">EQM13_07470</name>
</gene>
<dbReference type="KEGG" id="spoa:EQM13_07470"/>
<name>A0A410QBS4_9FIRM</name>
<dbReference type="OrthoDB" id="9776525at2"/>
<dbReference type="EMBL" id="CP035282">
    <property type="protein sequence ID" value="QAT61427.1"/>
    <property type="molecule type" value="Genomic_DNA"/>
</dbReference>
<keyword evidence="1" id="KW-1133">Transmembrane helix</keyword>
<feature type="transmembrane region" description="Helical" evidence="1">
    <location>
        <begin position="44"/>
        <end position="64"/>
    </location>
</feature>
<evidence type="ECO:0000313" key="3">
    <source>
        <dbReference type="Proteomes" id="UP000287969"/>
    </source>
</evidence>
<protein>
    <submittedName>
        <fullName evidence="2">Lantibiotic immunity ABC transporter MutE/EpiE family permease subunit</fullName>
    </submittedName>
</protein>
<proteinExistence type="predicted"/>
<dbReference type="Proteomes" id="UP000287969">
    <property type="component" value="Chromosome"/>
</dbReference>
<dbReference type="NCBIfam" id="TIGR03732">
    <property type="entry name" value="lanti_perm_MutE"/>
    <property type="match status" value="1"/>
</dbReference>
<accession>A0A410QBS4</accession>
<dbReference type="Pfam" id="PF12730">
    <property type="entry name" value="ABC2_membrane_4"/>
    <property type="match status" value="1"/>
</dbReference>
<dbReference type="CDD" id="cd21807">
    <property type="entry name" value="ABC-2_lan_permease_MutE_EpiE-like"/>
    <property type="match status" value="1"/>
</dbReference>